<comment type="similarity">
    <text evidence="1 8">Belongs to the GcvT family.</text>
</comment>
<evidence type="ECO:0000256" key="3">
    <source>
        <dbReference type="ARBA" id="ARBA00022576"/>
    </source>
</evidence>
<dbReference type="SUPFAM" id="SSF101790">
    <property type="entry name" value="Aminomethyltransferase beta-barrel domain"/>
    <property type="match status" value="1"/>
</dbReference>
<comment type="caution">
    <text evidence="11">The sequence shown here is derived from an EMBL/GenBank/DDBJ whole genome shotgun (WGS) entry which is preliminary data.</text>
</comment>
<dbReference type="InterPro" id="IPR006223">
    <property type="entry name" value="GcvT"/>
</dbReference>
<evidence type="ECO:0000256" key="1">
    <source>
        <dbReference type="ARBA" id="ARBA00008609"/>
    </source>
</evidence>
<dbReference type="PANTHER" id="PTHR43757">
    <property type="entry name" value="AMINOMETHYLTRANSFERASE"/>
    <property type="match status" value="1"/>
</dbReference>
<feature type="binding site" evidence="7">
    <location>
        <position position="282"/>
    </location>
    <ligand>
        <name>substrate</name>
    </ligand>
</feature>
<evidence type="ECO:0000256" key="4">
    <source>
        <dbReference type="ARBA" id="ARBA00022679"/>
    </source>
</evidence>
<name>A0A8K0X4P9_9PEZI</name>
<dbReference type="Pfam" id="PF01571">
    <property type="entry name" value="GCV_T"/>
    <property type="match status" value="1"/>
</dbReference>
<evidence type="ECO:0000256" key="7">
    <source>
        <dbReference type="PIRSR" id="PIRSR006487-1"/>
    </source>
</evidence>
<evidence type="ECO:0000259" key="10">
    <source>
        <dbReference type="Pfam" id="PF08669"/>
    </source>
</evidence>
<proteinExistence type="inferred from homology"/>
<dbReference type="EC" id="2.1.2.10" evidence="2 8"/>
<feature type="domain" description="GCVT N-terminal" evidence="9">
    <location>
        <begin position="70"/>
        <end position="352"/>
    </location>
</feature>
<dbReference type="PANTHER" id="PTHR43757:SF2">
    <property type="entry name" value="AMINOMETHYLTRANSFERASE, MITOCHONDRIAL"/>
    <property type="match status" value="1"/>
</dbReference>
<dbReference type="Gene3D" id="2.40.30.110">
    <property type="entry name" value="Aminomethyltransferase beta-barrel domains"/>
    <property type="match status" value="1"/>
</dbReference>
<keyword evidence="3 8" id="KW-0032">Aminotransferase</keyword>
<keyword evidence="4 8" id="KW-0808">Transferase</keyword>
<comment type="function">
    <text evidence="8">The glycine cleavage system catalyzes the degradation of glycine.</text>
</comment>
<gene>
    <name evidence="11" type="ORF">B0T11DRAFT_237302</name>
</gene>
<dbReference type="InterPro" id="IPR027266">
    <property type="entry name" value="TrmE/GcvT-like"/>
</dbReference>
<dbReference type="Gene3D" id="3.30.1360.120">
    <property type="entry name" value="Probable tRNA modification gtpase trme, domain 1"/>
    <property type="match status" value="1"/>
</dbReference>
<keyword evidence="12" id="KW-1185">Reference proteome</keyword>
<keyword evidence="8" id="KW-0809">Transit peptide</keyword>
<evidence type="ECO:0000256" key="6">
    <source>
        <dbReference type="ARBA" id="ARBA00047665"/>
    </source>
</evidence>
<reference evidence="11" key="1">
    <citation type="journal article" date="2021" name="Nat. Commun.">
        <title>Genetic determinants of endophytism in the Arabidopsis root mycobiome.</title>
        <authorList>
            <person name="Mesny F."/>
            <person name="Miyauchi S."/>
            <person name="Thiergart T."/>
            <person name="Pickel B."/>
            <person name="Atanasova L."/>
            <person name="Karlsson M."/>
            <person name="Huettel B."/>
            <person name="Barry K.W."/>
            <person name="Haridas S."/>
            <person name="Chen C."/>
            <person name="Bauer D."/>
            <person name="Andreopoulos W."/>
            <person name="Pangilinan J."/>
            <person name="LaButti K."/>
            <person name="Riley R."/>
            <person name="Lipzen A."/>
            <person name="Clum A."/>
            <person name="Drula E."/>
            <person name="Henrissat B."/>
            <person name="Kohler A."/>
            <person name="Grigoriev I.V."/>
            <person name="Martin F.M."/>
            <person name="Hacquard S."/>
        </authorList>
    </citation>
    <scope>NUCLEOTIDE SEQUENCE</scope>
    <source>
        <strain evidence="11">MPI-CAGE-AT-0016</strain>
    </source>
</reference>
<dbReference type="NCBIfam" id="TIGR00528">
    <property type="entry name" value="gcvT"/>
    <property type="match status" value="1"/>
</dbReference>
<dbReference type="InterPro" id="IPR029043">
    <property type="entry name" value="GcvT/YgfZ_C"/>
</dbReference>
<dbReference type="SUPFAM" id="SSF103025">
    <property type="entry name" value="Folate-binding domain"/>
    <property type="match status" value="1"/>
</dbReference>
<comment type="catalytic activity">
    <reaction evidence="6 8">
        <text>N(6)-[(R)-S(8)-aminomethyldihydrolipoyl]-L-lysyl-[protein] + (6S)-5,6,7,8-tetrahydrofolate = N(6)-[(R)-dihydrolipoyl]-L-lysyl-[protein] + (6R)-5,10-methylene-5,6,7,8-tetrahydrofolate + NH4(+)</text>
        <dbReference type="Rhea" id="RHEA:16945"/>
        <dbReference type="Rhea" id="RHEA-COMP:10475"/>
        <dbReference type="Rhea" id="RHEA-COMP:10492"/>
        <dbReference type="ChEBI" id="CHEBI:15636"/>
        <dbReference type="ChEBI" id="CHEBI:28938"/>
        <dbReference type="ChEBI" id="CHEBI:57453"/>
        <dbReference type="ChEBI" id="CHEBI:83100"/>
        <dbReference type="ChEBI" id="CHEBI:83143"/>
        <dbReference type="EC" id="2.1.2.10"/>
    </reaction>
</comment>
<evidence type="ECO:0000259" key="9">
    <source>
        <dbReference type="Pfam" id="PF01571"/>
    </source>
</evidence>
<evidence type="ECO:0000256" key="8">
    <source>
        <dbReference type="RuleBase" id="RU003981"/>
    </source>
</evidence>
<evidence type="ECO:0000256" key="5">
    <source>
        <dbReference type="ARBA" id="ARBA00031395"/>
    </source>
</evidence>
<protein>
    <recommendedName>
        <fullName evidence="2 8">Aminomethyltransferase</fullName>
        <ecNumber evidence="2 8">2.1.2.10</ecNumber>
    </recommendedName>
    <alternativeName>
        <fullName evidence="5 8">Glycine cleavage system T protein</fullName>
    </alternativeName>
</protein>
<dbReference type="OrthoDB" id="10263536at2759"/>
<dbReference type="InterPro" id="IPR013977">
    <property type="entry name" value="GcvT_C"/>
</dbReference>
<dbReference type="EMBL" id="JAGPXD010000002">
    <property type="protein sequence ID" value="KAH7367017.1"/>
    <property type="molecule type" value="Genomic_DNA"/>
</dbReference>
<dbReference type="PIRSF" id="PIRSF006487">
    <property type="entry name" value="GcvT"/>
    <property type="match status" value="1"/>
</dbReference>
<dbReference type="FunFam" id="2.40.30.110:FF:000002">
    <property type="entry name" value="Aminomethyltransferase"/>
    <property type="match status" value="1"/>
</dbReference>
<accession>A0A8K0X4P9</accession>
<comment type="subcellular location">
    <subcellularLocation>
        <location evidence="8">Mitochondrion</location>
    </subcellularLocation>
</comment>
<dbReference type="GO" id="GO:0004047">
    <property type="term" value="F:aminomethyltransferase activity"/>
    <property type="evidence" value="ECO:0007669"/>
    <property type="project" value="UniProtKB-EC"/>
</dbReference>
<evidence type="ECO:0000313" key="12">
    <source>
        <dbReference type="Proteomes" id="UP000813385"/>
    </source>
</evidence>
<organism evidence="11 12">
    <name type="scientific">Plectosphaerella cucumerina</name>
    <dbReference type="NCBI Taxonomy" id="40658"/>
    <lineage>
        <taxon>Eukaryota</taxon>
        <taxon>Fungi</taxon>
        <taxon>Dikarya</taxon>
        <taxon>Ascomycota</taxon>
        <taxon>Pezizomycotina</taxon>
        <taxon>Sordariomycetes</taxon>
        <taxon>Hypocreomycetidae</taxon>
        <taxon>Glomerellales</taxon>
        <taxon>Plectosphaerellaceae</taxon>
        <taxon>Plectosphaerella</taxon>
    </lineage>
</organism>
<dbReference type="GO" id="GO:0008483">
    <property type="term" value="F:transaminase activity"/>
    <property type="evidence" value="ECO:0007669"/>
    <property type="project" value="UniProtKB-KW"/>
</dbReference>
<dbReference type="Pfam" id="PF08669">
    <property type="entry name" value="GCV_T_C"/>
    <property type="match status" value="1"/>
</dbReference>
<dbReference type="InterPro" id="IPR006222">
    <property type="entry name" value="GCVT_N"/>
</dbReference>
<dbReference type="GO" id="GO:0005960">
    <property type="term" value="C:glycine cleavage complex"/>
    <property type="evidence" value="ECO:0007669"/>
    <property type="project" value="InterPro"/>
</dbReference>
<sequence length="470" mass="49794">MSLQSAGRALARPSSLRIARLASQCLIPSIPAQARATPCPRLVPASTTVSPSQRRWASSSKAETLSRTPLYEIHQAAGAKLVPFAGFAMPLEYPGQSHQESHHWTRNSASLFDVSHMVQHRLSGPLAETLLMTVTPSSIDALAPQTSSLSTLLNENGGIVDDTVITRTGPDSFYFVTNAACRDGDLAFLRAAIDKLLDGRPAEGQIQWDILEHHGLLALQGPKAAEVLQPLVAATGNGDEDLSTLYFGQSRQLSLRLGSGPGELSPPLLISRTGYTGEDGFEISIPATDAESSREASSAVARLLLGDGSVVRWAGLAARDSLRLEAGMCLYGHDINETTTPGMGGLGWVVGKARRAADAPGPQFNGQSAVLAHLEKPGSMPERRVGFLVDKGPVAREGAPILDIESGETIGRITSGCPSPSLAGQNIAMGMIKTGSHKRGTQVAIKVRSKTVKAQVAKLPFIESRFHRPS</sequence>
<dbReference type="Proteomes" id="UP000813385">
    <property type="component" value="Unassembled WGS sequence"/>
</dbReference>
<keyword evidence="8" id="KW-0496">Mitochondrion</keyword>
<dbReference type="GO" id="GO:0005739">
    <property type="term" value="C:mitochondrion"/>
    <property type="evidence" value="ECO:0007669"/>
    <property type="project" value="UniProtKB-SubCell"/>
</dbReference>
<dbReference type="InterPro" id="IPR028896">
    <property type="entry name" value="GcvT/YgfZ/DmdA"/>
</dbReference>
<dbReference type="Gene3D" id="3.30.70.1400">
    <property type="entry name" value="Aminomethyltransferase beta-barrel domains"/>
    <property type="match status" value="1"/>
</dbReference>
<comment type="subunit">
    <text evidence="8">The glycine cleavage system is composed of four proteins: P, T, L and H.</text>
</comment>
<feature type="domain" description="Aminomethyltransferase C-terminal" evidence="10">
    <location>
        <begin position="383"/>
        <end position="462"/>
    </location>
</feature>
<evidence type="ECO:0000313" key="11">
    <source>
        <dbReference type="EMBL" id="KAH7367017.1"/>
    </source>
</evidence>
<dbReference type="GO" id="GO:0006546">
    <property type="term" value="P:glycine catabolic process"/>
    <property type="evidence" value="ECO:0007669"/>
    <property type="project" value="InterPro"/>
</dbReference>
<dbReference type="AlphaFoldDB" id="A0A8K0X4P9"/>
<dbReference type="FunFam" id="3.30.70.1400:FF:000001">
    <property type="entry name" value="Aminomethyltransferase"/>
    <property type="match status" value="1"/>
</dbReference>
<dbReference type="Gene3D" id="4.10.1250.10">
    <property type="entry name" value="Aminomethyltransferase fragment"/>
    <property type="match status" value="1"/>
</dbReference>
<evidence type="ECO:0000256" key="2">
    <source>
        <dbReference type="ARBA" id="ARBA00012616"/>
    </source>
</evidence>